<dbReference type="CDD" id="cd05637">
    <property type="entry name" value="SIS_PGI_PMI_2"/>
    <property type="match status" value="1"/>
</dbReference>
<dbReference type="GO" id="GO:0005975">
    <property type="term" value="P:carbohydrate metabolic process"/>
    <property type="evidence" value="ECO:0007669"/>
    <property type="project" value="InterPro"/>
</dbReference>
<comment type="caution">
    <text evidence="4">The sequence shown here is derived from an EMBL/GenBank/DDBJ whole genome shotgun (WGS) entry which is preliminary data.</text>
</comment>
<dbReference type="GO" id="GO:0004476">
    <property type="term" value="F:mannose-6-phosphate isomerase activity"/>
    <property type="evidence" value="ECO:0007669"/>
    <property type="project" value="InterPro"/>
</dbReference>
<evidence type="ECO:0000313" key="4">
    <source>
        <dbReference type="EMBL" id="OHA65623.1"/>
    </source>
</evidence>
<evidence type="ECO:0000259" key="3">
    <source>
        <dbReference type="PROSITE" id="PS51464"/>
    </source>
</evidence>
<dbReference type="EMBL" id="MHTV01000043">
    <property type="protein sequence ID" value="OHA65623.1"/>
    <property type="molecule type" value="Genomic_DNA"/>
</dbReference>
<dbReference type="Proteomes" id="UP000178092">
    <property type="component" value="Unassembled WGS sequence"/>
</dbReference>
<dbReference type="InterPro" id="IPR019490">
    <property type="entry name" value="Glu6P/Mann6P_isomerase_C"/>
</dbReference>
<name>A0A1G2QYM0_9BACT</name>
<dbReference type="GO" id="GO:0097367">
    <property type="term" value="F:carbohydrate derivative binding"/>
    <property type="evidence" value="ECO:0007669"/>
    <property type="project" value="InterPro"/>
</dbReference>
<evidence type="ECO:0000313" key="5">
    <source>
        <dbReference type="Proteomes" id="UP000178092"/>
    </source>
</evidence>
<dbReference type="GO" id="GO:0004347">
    <property type="term" value="F:glucose-6-phosphate isomerase activity"/>
    <property type="evidence" value="ECO:0007669"/>
    <property type="project" value="InterPro"/>
</dbReference>
<comment type="similarity">
    <text evidence="1">Belongs to the PGI/PMI family.</text>
</comment>
<evidence type="ECO:0000256" key="1">
    <source>
        <dbReference type="ARBA" id="ARBA00010523"/>
    </source>
</evidence>
<accession>A0A1G2QYM0</accession>
<dbReference type="InterPro" id="IPR001347">
    <property type="entry name" value="SIS_dom"/>
</dbReference>
<proteinExistence type="inferred from homology"/>
<dbReference type="Pfam" id="PF10432">
    <property type="entry name" value="bact-PGI_C"/>
    <property type="match status" value="1"/>
</dbReference>
<keyword evidence="2 4" id="KW-0413">Isomerase</keyword>
<dbReference type="Gene3D" id="3.40.50.10490">
    <property type="entry name" value="Glucose-6-phosphate isomerase like protein, domain 1"/>
    <property type="match status" value="2"/>
</dbReference>
<dbReference type="NCBIfam" id="TIGR02128">
    <property type="entry name" value="G6PI_arch"/>
    <property type="match status" value="1"/>
</dbReference>
<dbReference type="SUPFAM" id="SSF53697">
    <property type="entry name" value="SIS domain"/>
    <property type="match status" value="1"/>
</dbReference>
<dbReference type="PROSITE" id="PS51464">
    <property type="entry name" value="SIS"/>
    <property type="match status" value="1"/>
</dbReference>
<evidence type="ECO:0000256" key="2">
    <source>
        <dbReference type="ARBA" id="ARBA00023235"/>
    </source>
</evidence>
<protein>
    <submittedName>
        <fullName evidence="4">Bifunctional phosphoglucose/phosphomannose isomerase</fullName>
    </submittedName>
</protein>
<dbReference type="InterPro" id="IPR046348">
    <property type="entry name" value="SIS_dom_sf"/>
</dbReference>
<dbReference type="GO" id="GO:1901135">
    <property type="term" value="P:carbohydrate derivative metabolic process"/>
    <property type="evidence" value="ECO:0007669"/>
    <property type="project" value="InterPro"/>
</dbReference>
<dbReference type="AlphaFoldDB" id="A0A1G2QYM0"/>
<feature type="domain" description="SIS" evidence="3">
    <location>
        <begin position="20"/>
        <end position="161"/>
    </location>
</feature>
<gene>
    <name evidence="4" type="ORF">A3C04_01480</name>
</gene>
<organism evidence="4 5">
    <name type="scientific">Candidatus Wildermuthbacteria bacterium RIFCSPHIGHO2_02_FULL_45_25</name>
    <dbReference type="NCBI Taxonomy" id="1802450"/>
    <lineage>
        <taxon>Bacteria</taxon>
        <taxon>Candidatus Wildermuthiibacteriota</taxon>
    </lineage>
</organism>
<dbReference type="CDD" id="cd05017">
    <property type="entry name" value="SIS_PGI_PMI_1"/>
    <property type="match status" value="1"/>
</dbReference>
<sequence>MEETIRNFPKQFEYNPVIENEAKLQRTGKYLLCGMGGSHLQGDIFQSVLPGFDLSVYQDYGLPCWPEEALKKTLIIASSYSGNTEETVSGFQEALEKGYSLVVISTGGKLLEMAKEKGIPYVQIPDTGIQPRSALGFTFKALAKVVGRDDLVRQAGELAGILKPDVLEQEGKELIKHFEGKIPLIYGSNRNYAIAYNWKIKFNETGKIPAFYNIFPELNHNEMNGFDVTERTKELTNAFFFFFIRDAEDHPRIQKRIAVLHEQLYQRGFPVMLIDLEGSSRLERIFSCLLLADWLAFYIAKFYGRDPEKVPMIEEFKKMMSS</sequence>
<reference evidence="4 5" key="1">
    <citation type="journal article" date="2016" name="Nat. Commun.">
        <title>Thousands of microbial genomes shed light on interconnected biogeochemical processes in an aquifer system.</title>
        <authorList>
            <person name="Anantharaman K."/>
            <person name="Brown C.T."/>
            <person name="Hug L.A."/>
            <person name="Sharon I."/>
            <person name="Castelle C.J."/>
            <person name="Probst A.J."/>
            <person name="Thomas B.C."/>
            <person name="Singh A."/>
            <person name="Wilkins M.J."/>
            <person name="Karaoz U."/>
            <person name="Brodie E.L."/>
            <person name="Williams K.H."/>
            <person name="Hubbard S.S."/>
            <person name="Banfield J.F."/>
        </authorList>
    </citation>
    <scope>NUCLEOTIDE SEQUENCE [LARGE SCALE GENOMIC DNA]</scope>
</reference>
<dbReference type="InterPro" id="IPR035484">
    <property type="entry name" value="SIS_PGI/PMI_1"/>
</dbReference>